<dbReference type="AlphaFoldDB" id="A0A2I7SF02"/>
<dbReference type="Proteomes" id="UP000236592">
    <property type="component" value="Chromosome"/>
</dbReference>
<name>A0A2I7SF02_9FLAO</name>
<dbReference type="RefSeq" id="WP_102994589.1">
    <property type="nucleotide sequence ID" value="NZ_CP025938.1"/>
</dbReference>
<dbReference type="OrthoDB" id="1252911at2"/>
<sequence length="167" mass="17867">MAELAEVKRLLREVVGANPNLPIPAKVLSVSGDLCTVQLKGGFKLTDVKLKATSNGNSSFVLVTPKLNSMVLLLSLTGKLDNLTIIKVDEVEKMELVQGDLKIVVDSSDNKIGIENSTTSMNALFADLVSILKTLKVFTPVGPSGTPLPDSITKITAFETKFKALLK</sequence>
<gene>
    <name evidence="1" type="ORF">C1A40_02890</name>
</gene>
<keyword evidence="2" id="KW-1185">Reference proteome</keyword>
<dbReference type="KEGG" id="taj:C1A40_02890"/>
<proteinExistence type="predicted"/>
<reference evidence="2" key="1">
    <citation type="submission" date="2018-01" db="EMBL/GenBank/DDBJ databases">
        <title>Complete genome of Tamlana sp. UJ94.</title>
        <authorList>
            <person name="Jung J."/>
            <person name="Chung D."/>
            <person name="Bae S.S."/>
            <person name="Baek K."/>
        </authorList>
    </citation>
    <scope>NUCLEOTIDE SEQUENCE [LARGE SCALE GENOMIC DNA]</scope>
    <source>
        <strain evidence="2">UJ94</strain>
    </source>
</reference>
<evidence type="ECO:0000313" key="1">
    <source>
        <dbReference type="EMBL" id="AUS04481.1"/>
    </source>
</evidence>
<dbReference type="EMBL" id="CP025938">
    <property type="protein sequence ID" value="AUS04481.1"/>
    <property type="molecule type" value="Genomic_DNA"/>
</dbReference>
<accession>A0A2I7SF02</accession>
<organism evidence="1 2">
    <name type="scientific">Pseudotamlana carrageenivorans</name>
    <dbReference type="NCBI Taxonomy" id="2069432"/>
    <lineage>
        <taxon>Bacteria</taxon>
        <taxon>Pseudomonadati</taxon>
        <taxon>Bacteroidota</taxon>
        <taxon>Flavobacteriia</taxon>
        <taxon>Flavobacteriales</taxon>
        <taxon>Flavobacteriaceae</taxon>
        <taxon>Pseudotamlana</taxon>
    </lineage>
</organism>
<protein>
    <submittedName>
        <fullName evidence="1">Uncharacterized protein</fullName>
    </submittedName>
</protein>
<evidence type="ECO:0000313" key="2">
    <source>
        <dbReference type="Proteomes" id="UP000236592"/>
    </source>
</evidence>